<keyword evidence="3" id="KW-1185">Reference proteome</keyword>
<name>A0A165F3N6_9BASI</name>
<dbReference type="AlphaFoldDB" id="A0A165F3N6"/>
<evidence type="ECO:0000313" key="2">
    <source>
        <dbReference type="EMBL" id="KZT56119.1"/>
    </source>
</evidence>
<dbReference type="OrthoDB" id="3366990at2759"/>
<evidence type="ECO:0000256" key="1">
    <source>
        <dbReference type="SAM" id="MobiDB-lite"/>
    </source>
</evidence>
<dbReference type="Proteomes" id="UP000076842">
    <property type="component" value="Unassembled WGS sequence"/>
</dbReference>
<protein>
    <submittedName>
        <fullName evidence="2">Uncharacterized protein</fullName>
    </submittedName>
</protein>
<dbReference type="EMBL" id="KV423983">
    <property type="protein sequence ID" value="KZT56119.1"/>
    <property type="molecule type" value="Genomic_DNA"/>
</dbReference>
<organism evidence="2 3">
    <name type="scientific">Calocera cornea HHB12733</name>
    <dbReference type="NCBI Taxonomy" id="1353952"/>
    <lineage>
        <taxon>Eukaryota</taxon>
        <taxon>Fungi</taxon>
        <taxon>Dikarya</taxon>
        <taxon>Basidiomycota</taxon>
        <taxon>Agaricomycotina</taxon>
        <taxon>Dacrymycetes</taxon>
        <taxon>Dacrymycetales</taxon>
        <taxon>Dacrymycetaceae</taxon>
        <taxon>Calocera</taxon>
    </lineage>
</organism>
<evidence type="ECO:0000313" key="3">
    <source>
        <dbReference type="Proteomes" id="UP000076842"/>
    </source>
</evidence>
<sequence length="254" mass="28299">MQTTLLEPVAAAPPPPRRPAGPCGRCASSVANMETRKEHPDTLPQFSPPLKNIPLGQATLPYEPFAPPPAQLNSRYLTALQALAPIAKQVIKKAVETPRLEDGQLDIESSAAESWDEFGRILLREWTGRDASRRVVNNDIDAFALDTKDGFYPLHKLDRAQYVLPIPSAALSEERYTTARQVNVALLLALLYPSETTQLNSYMQWITFLSQLKETYLLLCADRDKKDLLWVSLERISEICVAVRAASSCTRLPD</sequence>
<dbReference type="InParanoid" id="A0A165F3N6"/>
<gene>
    <name evidence="2" type="ORF">CALCODRAFT_330519</name>
</gene>
<reference evidence="2 3" key="1">
    <citation type="journal article" date="2016" name="Mol. Biol. Evol.">
        <title>Comparative Genomics of Early-Diverging Mushroom-Forming Fungi Provides Insights into the Origins of Lignocellulose Decay Capabilities.</title>
        <authorList>
            <person name="Nagy L.G."/>
            <person name="Riley R."/>
            <person name="Tritt A."/>
            <person name="Adam C."/>
            <person name="Daum C."/>
            <person name="Floudas D."/>
            <person name="Sun H."/>
            <person name="Yadav J.S."/>
            <person name="Pangilinan J."/>
            <person name="Larsson K.H."/>
            <person name="Matsuura K."/>
            <person name="Barry K."/>
            <person name="Labutti K."/>
            <person name="Kuo R."/>
            <person name="Ohm R.A."/>
            <person name="Bhattacharya S.S."/>
            <person name="Shirouzu T."/>
            <person name="Yoshinaga Y."/>
            <person name="Martin F.M."/>
            <person name="Grigoriev I.V."/>
            <person name="Hibbett D.S."/>
        </authorList>
    </citation>
    <scope>NUCLEOTIDE SEQUENCE [LARGE SCALE GENOMIC DNA]</scope>
    <source>
        <strain evidence="2 3">HHB12733</strain>
    </source>
</reference>
<feature type="region of interest" description="Disordered" evidence="1">
    <location>
        <begin position="1"/>
        <end position="23"/>
    </location>
</feature>
<dbReference type="STRING" id="1353952.A0A165F3N6"/>
<proteinExistence type="predicted"/>
<accession>A0A165F3N6</accession>